<dbReference type="PANTHER" id="PTHR30538:SF1">
    <property type="entry name" value="L-LYSINE 2,3-AMINOMUTASE"/>
    <property type="match status" value="1"/>
</dbReference>
<evidence type="ECO:0000259" key="13">
    <source>
        <dbReference type="PROSITE" id="PS51918"/>
    </source>
</evidence>
<feature type="domain" description="Radical SAM core" evidence="13">
    <location>
        <begin position="114"/>
        <end position="326"/>
    </location>
</feature>
<keyword evidence="15" id="KW-1185">Reference proteome</keyword>
<name>A0A7U3YN89_DESPD</name>
<keyword evidence="6 11" id="KW-0479">Metal-binding</keyword>
<keyword evidence="5" id="KW-0949">S-adenosyl-L-methionine</keyword>
<evidence type="ECO:0000256" key="4">
    <source>
        <dbReference type="ARBA" id="ARBA00022485"/>
    </source>
</evidence>
<dbReference type="NCBIfam" id="TIGR00238">
    <property type="entry name" value="KamA family radical SAM protein"/>
    <property type="match status" value="1"/>
</dbReference>
<feature type="binding site" evidence="11">
    <location>
        <position position="128"/>
    </location>
    <ligand>
        <name>[4Fe-4S] cluster</name>
        <dbReference type="ChEBI" id="CHEBI:49883"/>
        <note>4Fe-4S-S-AdoMet</note>
    </ligand>
</feature>
<evidence type="ECO:0000256" key="2">
    <source>
        <dbReference type="ARBA" id="ARBA00001966"/>
    </source>
</evidence>
<dbReference type="SUPFAM" id="SSF102114">
    <property type="entry name" value="Radical SAM enzymes"/>
    <property type="match status" value="1"/>
</dbReference>
<evidence type="ECO:0000313" key="15">
    <source>
        <dbReference type="Proteomes" id="UP000006365"/>
    </source>
</evidence>
<keyword evidence="4 11" id="KW-0004">4Fe-4S</keyword>
<keyword evidence="9 11" id="KW-0411">Iron-sulfur</keyword>
<dbReference type="InterPro" id="IPR013785">
    <property type="entry name" value="Aldolase_TIM"/>
</dbReference>
<dbReference type="InterPro" id="IPR058240">
    <property type="entry name" value="rSAM_sf"/>
</dbReference>
<dbReference type="SFLD" id="SFLDS00029">
    <property type="entry name" value="Radical_SAM"/>
    <property type="match status" value="1"/>
</dbReference>
<dbReference type="Gene3D" id="3.20.20.70">
    <property type="entry name" value="Aldolase class I"/>
    <property type="match status" value="1"/>
</dbReference>
<protein>
    <submittedName>
        <fullName evidence="14">L-lysine 2,3-aminomutase</fullName>
        <ecNumber evidence="14">5.4.3.2</ecNumber>
    </submittedName>
</protein>
<dbReference type="PIRSF" id="PIRSF004911">
    <property type="entry name" value="DUF160"/>
    <property type="match status" value="1"/>
</dbReference>
<feature type="binding site" evidence="11">
    <location>
        <position position="132"/>
    </location>
    <ligand>
        <name>[4Fe-4S] cluster</name>
        <dbReference type="ChEBI" id="CHEBI:49883"/>
        <note>4Fe-4S-S-AdoMet</note>
    </ligand>
</feature>
<dbReference type="GO" id="GO:0046872">
    <property type="term" value="F:metal ion binding"/>
    <property type="evidence" value="ECO:0007669"/>
    <property type="project" value="UniProtKB-KW"/>
</dbReference>
<comment type="similarity">
    <text evidence="3">Belongs to the radical SAM superfamily. KamA family.</text>
</comment>
<evidence type="ECO:0000313" key="14">
    <source>
        <dbReference type="EMBL" id="ADW18498.1"/>
    </source>
</evidence>
<dbReference type="InterPro" id="IPR007197">
    <property type="entry name" value="rSAM"/>
</dbReference>
<dbReference type="InterPro" id="IPR025895">
    <property type="entry name" value="LAM_C_dom"/>
</dbReference>
<evidence type="ECO:0000256" key="11">
    <source>
        <dbReference type="PIRSR" id="PIRSR004911-1"/>
    </source>
</evidence>
<feature type="modified residue" description="N6-(pyridoxal phosphate)lysine" evidence="12">
    <location>
        <position position="340"/>
    </location>
</feature>
<keyword evidence="8" id="KW-0408">Iron</keyword>
<dbReference type="EC" id="5.4.3.2" evidence="14"/>
<dbReference type="Pfam" id="PF12544">
    <property type="entry name" value="LAM_C"/>
    <property type="match status" value="1"/>
</dbReference>
<evidence type="ECO:0000256" key="5">
    <source>
        <dbReference type="ARBA" id="ARBA00022691"/>
    </source>
</evidence>
<evidence type="ECO:0000256" key="7">
    <source>
        <dbReference type="ARBA" id="ARBA00022898"/>
    </source>
</evidence>
<feature type="binding site" evidence="11">
    <location>
        <position position="135"/>
    </location>
    <ligand>
        <name>[4Fe-4S] cluster</name>
        <dbReference type="ChEBI" id="CHEBI:49883"/>
        <note>4Fe-4S-S-AdoMet</note>
    </ligand>
</feature>
<sequence>MDACPVAPRRVAPCSILLAPHETNTMPSRQPLSSTFITRPEQLAHALAIPLEPLQAVHAHYPLRISAYYLQLIKQHGLPLWKQAVPDLKELNDSSGLVDPLDEENLSPVPCLVHKYPDRALFLVCSECAMYCRFCTRKRKVGKPDMVINDQTIAAGLEYLARTPAITDVLVSGGDPFMLPLSRLEQILKALRAIPSVVTIRIGTRVPCTLPSRVTLRLAAMLKKYHPLYINTHFNHPAEITPEAALACGRLADAGIPLGCQTVLLRGVNDSPETIKMLMRQLLRIRVKPYYLFQADLTRGTSHFRTTIETGVDIMRQLIGHVSGMAVPTYALDAPGGGGKIPLTPHYINSLGKTLEFTTYRHLPCSYPNEIIP</sequence>
<organism evidence="14 15">
    <name type="scientific">Desulfobulbus propionicus (strain ATCC 33891 / DSM 2032 / VKM B-1956 / 1pr3)</name>
    <dbReference type="NCBI Taxonomy" id="577650"/>
    <lineage>
        <taxon>Bacteria</taxon>
        <taxon>Pseudomonadati</taxon>
        <taxon>Thermodesulfobacteriota</taxon>
        <taxon>Desulfobulbia</taxon>
        <taxon>Desulfobulbales</taxon>
        <taxon>Desulfobulbaceae</taxon>
        <taxon>Desulfobulbus</taxon>
    </lineage>
</organism>
<dbReference type="InterPro" id="IPR003739">
    <property type="entry name" value="Lys_aminomutase/Glu_NH3_mut"/>
</dbReference>
<dbReference type="SFLD" id="SFLDG01070">
    <property type="entry name" value="PLP-dependent"/>
    <property type="match status" value="1"/>
</dbReference>
<comment type="cofactor">
    <cofactor evidence="2">
        <name>[4Fe-4S] cluster</name>
        <dbReference type="ChEBI" id="CHEBI:49883"/>
    </cofactor>
</comment>
<keyword evidence="7 12" id="KW-0663">Pyridoxal phosphate</keyword>
<dbReference type="GO" id="GO:0050066">
    <property type="term" value="F:L-lysine 2,3-aminomutase activity"/>
    <property type="evidence" value="ECO:0007669"/>
    <property type="project" value="UniProtKB-EC"/>
</dbReference>
<dbReference type="CDD" id="cd01335">
    <property type="entry name" value="Radical_SAM"/>
    <property type="match status" value="1"/>
</dbReference>
<reference evidence="14 15" key="1">
    <citation type="journal article" date="2011" name="Stand. Genomic Sci.">
        <title>Complete genome sequence of Desulfobulbus propionicus type strain (1pr3).</title>
        <authorList>
            <person name="Pagani I."/>
            <person name="Lapidus A."/>
            <person name="Nolan M."/>
            <person name="Lucas S."/>
            <person name="Hammon N."/>
            <person name="Deshpande S."/>
            <person name="Cheng J.F."/>
            <person name="Chertkov O."/>
            <person name="Davenport K."/>
            <person name="Tapia R."/>
            <person name="Han C."/>
            <person name="Goodwin L."/>
            <person name="Pitluck S."/>
            <person name="Liolios K."/>
            <person name="Mavromatis K."/>
            <person name="Ivanova N."/>
            <person name="Mikhailova N."/>
            <person name="Pati A."/>
            <person name="Chen A."/>
            <person name="Palaniappan K."/>
            <person name="Land M."/>
            <person name="Hauser L."/>
            <person name="Chang Y.J."/>
            <person name="Jeffries C.D."/>
            <person name="Detter J.C."/>
            <person name="Brambilla E."/>
            <person name="Kannan K.P."/>
            <person name="Djao O.D."/>
            <person name="Rohde M."/>
            <person name="Pukall R."/>
            <person name="Spring S."/>
            <person name="Goker M."/>
            <person name="Sikorski J."/>
            <person name="Woyke T."/>
            <person name="Bristow J."/>
            <person name="Eisen J.A."/>
            <person name="Markowitz V."/>
            <person name="Hugenholtz P."/>
            <person name="Kyrpides N.C."/>
            <person name="Klenk H.P."/>
        </authorList>
    </citation>
    <scope>NUCLEOTIDE SEQUENCE [LARGE SCALE GENOMIC DNA]</scope>
    <source>
        <strain evidence="15">ATCC 33891 / DSM 2032 / 1pr3</strain>
    </source>
</reference>
<evidence type="ECO:0000256" key="1">
    <source>
        <dbReference type="ARBA" id="ARBA00001933"/>
    </source>
</evidence>
<evidence type="ECO:0000256" key="6">
    <source>
        <dbReference type="ARBA" id="ARBA00022723"/>
    </source>
</evidence>
<dbReference type="Proteomes" id="UP000006365">
    <property type="component" value="Chromosome"/>
</dbReference>
<comment type="cofactor">
    <cofactor evidence="1 12">
        <name>pyridoxal 5'-phosphate</name>
        <dbReference type="ChEBI" id="CHEBI:597326"/>
    </cofactor>
</comment>
<dbReference type="PROSITE" id="PS51918">
    <property type="entry name" value="RADICAL_SAM"/>
    <property type="match status" value="1"/>
</dbReference>
<dbReference type="GO" id="GO:0051539">
    <property type="term" value="F:4 iron, 4 sulfur cluster binding"/>
    <property type="evidence" value="ECO:0007669"/>
    <property type="project" value="UniProtKB-KW"/>
</dbReference>
<dbReference type="PANTHER" id="PTHR30538">
    <property type="entry name" value="LYSINE 2,3-AMINOMUTASE-RELATED"/>
    <property type="match status" value="1"/>
</dbReference>
<dbReference type="AlphaFoldDB" id="A0A7U3YN89"/>
<dbReference type="KEGG" id="dpr:Despr_2357"/>
<evidence type="ECO:0000256" key="12">
    <source>
        <dbReference type="PIRSR" id="PIRSR603739-50"/>
    </source>
</evidence>
<evidence type="ECO:0000256" key="9">
    <source>
        <dbReference type="ARBA" id="ARBA00023014"/>
    </source>
</evidence>
<evidence type="ECO:0000256" key="8">
    <source>
        <dbReference type="ARBA" id="ARBA00023004"/>
    </source>
</evidence>
<gene>
    <name evidence="14" type="ordered locus">Despr_2357</name>
</gene>
<keyword evidence="10 14" id="KW-0413">Isomerase</keyword>
<dbReference type="Pfam" id="PF04055">
    <property type="entry name" value="Radical_SAM"/>
    <property type="match status" value="1"/>
</dbReference>
<dbReference type="EMBL" id="CP002364">
    <property type="protein sequence ID" value="ADW18498.1"/>
    <property type="molecule type" value="Genomic_DNA"/>
</dbReference>
<proteinExistence type="inferred from homology"/>
<evidence type="ECO:0000256" key="3">
    <source>
        <dbReference type="ARBA" id="ARBA00008703"/>
    </source>
</evidence>
<accession>A0A7U3YN89</accession>
<evidence type="ECO:0000256" key="10">
    <source>
        <dbReference type="ARBA" id="ARBA00023235"/>
    </source>
</evidence>